<feature type="repeat" description="WD" evidence="3">
    <location>
        <begin position="123"/>
        <end position="155"/>
    </location>
</feature>
<dbReference type="GO" id="GO:0005634">
    <property type="term" value="C:nucleus"/>
    <property type="evidence" value="ECO:0007669"/>
    <property type="project" value="TreeGrafter"/>
</dbReference>
<dbReference type="PANTHER" id="PTHR16017:SF0">
    <property type="entry name" value="WD REPEAT-CONTAINING PROTEIN 70"/>
    <property type="match status" value="1"/>
</dbReference>
<dbReference type="GO" id="GO:0035861">
    <property type="term" value="C:site of double-strand break"/>
    <property type="evidence" value="ECO:0007669"/>
    <property type="project" value="TreeGrafter"/>
</dbReference>
<accession>A0AAX4K8D6</accession>
<evidence type="ECO:0000256" key="3">
    <source>
        <dbReference type="PROSITE-ProRule" id="PRU00221"/>
    </source>
</evidence>
<dbReference type="GeneID" id="91098706"/>
<proteinExistence type="predicted"/>
<dbReference type="EMBL" id="CP144108">
    <property type="protein sequence ID" value="WWC93073.1"/>
    <property type="molecule type" value="Genomic_DNA"/>
</dbReference>
<dbReference type="PROSITE" id="PS50294">
    <property type="entry name" value="WD_REPEATS_REGION"/>
    <property type="match status" value="4"/>
</dbReference>
<dbReference type="PROSITE" id="PS00678">
    <property type="entry name" value="WD_REPEATS_1"/>
    <property type="match status" value="1"/>
</dbReference>
<protein>
    <recommendedName>
        <fullName evidence="7">Transcription factor</fullName>
    </recommendedName>
</protein>
<dbReference type="InterPro" id="IPR051858">
    <property type="entry name" value="WD_repeat_GAD-1"/>
</dbReference>
<dbReference type="SMART" id="SM00320">
    <property type="entry name" value="WD40"/>
    <property type="match status" value="5"/>
</dbReference>
<feature type="compositionally biased region" description="Acidic residues" evidence="4">
    <location>
        <begin position="94"/>
        <end position="112"/>
    </location>
</feature>
<reference evidence="5 6" key="1">
    <citation type="submission" date="2024-01" db="EMBL/GenBank/DDBJ databases">
        <title>Comparative genomics of Cryptococcus and Kwoniella reveals pathogenesis evolution and contrasting modes of karyotype evolution via chromosome fusion or intercentromeric recombination.</title>
        <authorList>
            <person name="Coelho M.A."/>
            <person name="David-Palma M."/>
            <person name="Shea T."/>
            <person name="Bowers K."/>
            <person name="McGinley-Smith S."/>
            <person name="Mohammad A.W."/>
            <person name="Gnirke A."/>
            <person name="Yurkov A.M."/>
            <person name="Nowrousian M."/>
            <person name="Sun S."/>
            <person name="Cuomo C.A."/>
            <person name="Heitman J."/>
        </authorList>
    </citation>
    <scope>NUCLEOTIDE SEQUENCE [LARGE SCALE GENOMIC DNA]</scope>
    <source>
        <strain evidence="5 6">CBS 6074</strain>
    </source>
</reference>
<feature type="repeat" description="WD" evidence="3">
    <location>
        <begin position="274"/>
        <end position="309"/>
    </location>
</feature>
<dbReference type="InterPro" id="IPR020472">
    <property type="entry name" value="WD40_PAC1"/>
</dbReference>
<feature type="compositionally biased region" description="Basic and acidic residues" evidence="4">
    <location>
        <begin position="81"/>
        <end position="93"/>
    </location>
</feature>
<feature type="repeat" description="WD" evidence="3">
    <location>
        <begin position="321"/>
        <end position="356"/>
    </location>
</feature>
<sequence length="562" mass="61970">MEGFGLPMSFGKKAKTAPQTYKAKVDHTKRSEPVKAASPPLASKVEISQPGPSKTTALPAKADHEDEDEDDQIGPIPPSNSEKESSGKRKADGEAEAEESDEDEYENEEEEVDRTPISHEIVLKDHTKVLSALAIDSSGARIATGSHDYDTKIWDFGGMDSRLKPFKSFEPNGNYYIHDLSYSPDGHNLLVISGTLQPKVYNKDGEEGMEYNKGDVYLRDMKNTSGHTAEINGGSWHPTDNSQFLTCSSDSTLRIWDVENKRKQKQVIVVRSKERGARTRVTSCAWSPDGKLIAGACFDGALHIWETSSNFARPKYSNENAHAKNTETTGVVFSRDGQRVATRGGDDTVKLWDIRNIRKPIAIATGLDNLYPETNIIFSPDEKSILTGIAAPKGQKGGLVFLNSQDLKEERRIAIGEGSVVRVAWHSRINQIFASLPTGGLHVLYSPYSSIRGALLPLSKLPKTAPRDPSFSSVDLKPVIYTPDALPMFKDQGHRESLHQKEKKAKKFKPMEPVKGAGRGGRLGASETQGFVQTLFPSELVFEDPREALLKYAEKTDKEGEE</sequence>
<dbReference type="FunFam" id="2.130.10.10:FF:000245">
    <property type="entry name" value="WD repeat-containing protein 70"/>
    <property type="match status" value="1"/>
</dbReference>
<evidence type="ECO:0000256" key="2">
    <source>
        <dbReference type="ARBA" id="ARBA00022737"/>
    </source>
</evidence>
<evidence type="ECO:0000313" key="5">
    <source>
        <dbReference type="EMBL" id="WWC93073.1"/>
    </source>
</evidence>
<name>A0AAX4K8D6_9TREE</name>
<dbReference type="Proteomes" id="UP001355207">
    <property type="component" value="Chromosome 11"/>
</dbReference>
<dbReference type="AlphaFoldDB" id="A0AAX4K8D6"/>
<keyword evidence="2" id="KW-0677">Repeat</keyword>
<feature type="region of interest" description="Disordered" evidence="4">
    <location>
        <begin position="1"/>
        <end position="119"/>
    </location>
</feature>
<dbReference type="RefSeq" id="XP_066079835.1">
    <property type="nucleotide sequence ID" value="XM_066223738.1"/>
</dbReference>
<evidence type="ECO:0008006" key="7">
    <source>
        <dbReference type="Google" id="ProtNLM"/>
    </source>
</evidence>
<gene>
    <name evidence="5" type="ORF">L201_008038</name>
</gene>
<dbReference type="PANTHER" id="PTHR16017">
    <property type="entry name" value="GASTRULATION DEFECTIVE PROTEIN 1-RELATED"/>
    <property type="match status" value="1"/>
</dbReference>
<evidence type="ECO:0000256" key="1">
    <source>
        <dbReference type="ARBA" id="ARBA00022574"/>
    </source>
</evidence>
<dbReference type="SUPFAM" id="SSF50978">
    <property type="entry name" value="WD40 repeat-like"/>
    <property type="match status" value="1"/>
</dbReference>
<dbReference type="Pfam" id="PF00400">
    <property type="entry name" value="WD40"/>
    <property type="match status" value="4"/>
</dbReference>
<organism evidence="5 6">
    <name type="scientific">Kwoniella dendrophila CBS 6074</name>
    <dbReference type="NCBI Taxonomy" id="1295534"/>
    <lineage>
        <taxon>Eukaryota</taxon>
        <taxon>Fungi</taxon>
        <taxon>Dikarya</taxon>
        <taxon>Basidiomycota</taxon>
        <taxon>Agaricomycotina</taxon>
        <taxon>Tremellomycetes</taxon>
        <taxon>Tremellales</taxon>
        <taxon>Cryptococcaceae</taxon>
        <taxon>Kwoniella</taxon>
    </lineage>
</organism>
<dbReference type="PRINTS" id="PR00320">
    <property type="entry name" value="GPROTEINBRPT"/>
</dbReference>
<dbReference type="InterPro" id="IPR036322">
    <property type="entry name" value="WD40_repeat_dom_sf"/>
</dbReference>
<keyword evidence="6" id="KW-1185">Reference proteome</keyword>
<keyword evidence="1 3" id="KW-0853">WD repeat</keyword>
<dbReference type="Gene3D" id="2.130.10.10">
    <property type="entry name" value="YVTN repeat-like/Quinoprotein amine dehydrogenase"/>
    <property type="match status" value="2"/>
</dbReference>
<feature type="compositionally biased region" description="Basic and acidic residues" evidence="4">
    <location>
        <begin position="23"/>
        <end position="33"/>
    </location>
</feature>
<dbReference type="PROSITE" id="PS50082">
    <property type="entry name" value="WD_REPEATS_2"/>
    <property type="match status" value="4"/>
</dbReference>
<feature type="region of interest" description="Disordered" evidence="4">
    <location>
        <begin position="493"/>
        <end position="525"/>
    </location>
</feature>
<feature type="repeat" description="WD" evidence="3">
    <location>
        <begin position="224"/>
        <end position="266"/>
    </location>
</feature>
<dbReference type="InterPro" id="IPR001680">
    <property type="entry name" value="WD40_rpt"/>
</dbReference>
<evidence type="ECO:0000256" key="4">
    <source>
        <dbReference type="SAM" id="MobiDB-lite"/>
    </source>
</evidence>
<dbReference type="InterPro" id="IPR015943">
    <property type="entry name" value="WD40/YVTN_repeat-like_dom_sf"/>
</dbReference>
<evidence type="ECO:0000313" key="6">
    <source>
        <dbReference type="Proteomes" id="UP001355207"/>
    </source>
</evidence>
<dbReference type="InterPro" id="IPR019775">
    <property type="entry name" value="WD40_repeat_CS"/>
</dbReference>